<evidence type="ECO:0000256" key="1">
    <source>
        <dbReference type="SAM" id="Phobius"/>
    </source>
</evidence>
<accession>A0A2P2NNK3</accession>
<evidence type="ECO:0000313" key="2">
    <source>
        <dbReference type="EMBL" id="MBX44077.1"/>
    </source>
</evidence>
<proteinExistence type="predicted"/>
<organism evidence="2">
    <name type="scientific">Rhizophora mucronata</name>
    <name type="common">Asiatic mangrove</name>
    <dbReference type="NCBI Taxonomy" id="61149"/>
    <lineage>
        <taxon>Eukaryota</taxon>
        <taxon>Viridiplantae</taxon>
        <taxon>Streptophyta</taxon>
        <taxon>Embryophyta</taxon>
        <taxon>Tracheophyta</taxon>
        <taxon>Spermatophyta</taxon>
        <taxon>Magnoliopsida</taxon>
        <taxon>eudicotyledons</taxon>
        <taxon>Gunneridae</taxon>
        <taxon>Pentapetalae</taxon>
        <taxon>rosids</taxon>
        <taxon>fabids</taxon>
        <taxon>Malpighiales</taxon>
        <taxon>Rhizophoraceae</taxon>
        <taxon>Rhizophora</taxon>
    </lineage>
</organism>
<protein>
    <submittedName>
        <fullName evidence="2">Uncharacterized protein</fullName>
    </submittedName>
</protein>
<keyword evidence="1" id="KW-0812">Transmembrane</keyword>
<keyword evidence="1" id="KW-1133">Transmembrane helix</keyword>
<dbReference type="AlphaFoldDB" id="A0A2P2NNK3"/>
<sequence length="72" mass="8568">MSNQEDQSLVPMSKPKGQKSEIFQRVCMLYTYIYKDKIHRKITCQYKFTIGQAMGLMLVLVYRMQNTNSTFY</sequence>
<keyword evidence="1" id="KW-0472">Membrane</keyword>
<reference evidence="2" key="1">
    <citation type="submission" date="2018-02" db="EMBL/GenBank/DDBJ databases">
        <title>Rhizophora mucronata_Transcriptome.</title>
        <authorList>
            <person name="Meera S.P."/>
            <person name="Sreeshan A."/>
            <person name="Augustine A."/>
        </authorList>
    </citation>
    <scope>NUCLEOTIDE SEQUENCE</scope>
    <source>
        <tissue evidence="2">Leaf</tissue>
    </source>
</reference>
<name>A0A2P2NNK3_RHIMU</name>
<feature type="transmembrane region" description="Helical" evidence="1">
    <location>
        <begin position="44"/>
        <end position="62"/>
    </location>
</feature>
<dbReference type="EMBL" id="GGEC01063593">
    <property type="protein sequence ID" value="MBX44077.1"/>
    <property type="molecule type" value="Transcribed_RNA"/>
</dbReference>